<name>A0A8H2ZP22_9HELO</name>
<gene>
    <name evidence="2" type="ORF">SCLTRI_LOCUS1326</name>
</gene>
<reference evidence="2" key="1">
    <citation type="submission" date="2020-10" db="EMBL/GenBank/DDBJ databases">
        <authorList>
            <person name="Kusch S."/>
        </authorList>
    </citation>
    <scope>NUCLEOTIDE SEQUENCE</scope>
    <source>
        <strain evidence="2">SwB9</strain>
    </source>
</reference>
<dbReference type="OrthoDB" id="10615632at2759"/>
<protein>
    <submittedName>
        <fullName evidence="2">828f797e-44f8-4eca-a62a-09ecb3ea54e4-CDS</fullName>
    </submittedName>
</protein>
<dbReference type="Proteomes" id="UP000624404">
    <property type="component" value="Unassembled WGS sequence"/>
</dbReference>
<dbReference type="EMBL" id="CAJHIA010000006">
    <property type="protein sequence ID" value="CAD6441540.1"/>
    <property type="molecule type" value="Genomic_DNA"/>
</dbReference>
<keyword evidence="3" id="KW-1185">Reference proteome</keyword>
<comment type="caution">
    <text evidence="2">The sequence shown here is derived from an EMBL/GenBank/DDBJ whole genome shotgun (WGS) entry which is preliminary data.</text>
</comment>
<organism evidence="2 3">
    <name type="scientific">Sclerotinia trifoliorum</name>
    <dbReference type="NCBI Taxonomy" id="28548"/>
    <lineage>
        <taxon>Eukaryota</taxon>
        <taxon>Fungi</taxon>
        <taxon>Dikarya</taxon>
        <taxon>Ascomycota</taxon>
        <taxon>Pezizomycotina</taxon>
        <taxon>Leotiomycetes</taxon>
        <taxon>Helotiales</taxon>
        <taxon>Sclerotiniaceae</taxon>
        <taxon>Sclerotinia</taxon>
    </lineage>
</organism>
<proteinExistence type="predicted"/>
<feature type="compositionally biased region" description="Basic and acidic residues" evidence="1">
    <location>
        <begin position="151"/>
        <end position="170"/>
    </location>
</feature>
<evidence type="ECO:0000313" key="2">
    <source>
        <dbReference type="EMBL" id="CAD6441540.1"/>
    </source>
</evidence>
<feature type="compositionally biased region" description="Polar residues" evidence="1">
    <location>
        <begin position="102"/>
        <end position="116"/>
    </location>
</feature>
<feature type="region of interest" description="Disordered" evidence="1">
    <location>
        <begin position="1"/>
        <end position="41"/>
    </location>
</feature>
<feature type="region of interest" description="Disordered" evidence="1">
    <location>
        <begin position="100"/>
        <end position="204"/>
    </location>
</feature>
<feature type="compositionally biased region" description="Polar residues" evidence="1">
    <location>
        <begin position="1"/>
        <end position="11"/>
    </location>
</feature>
<accession>A0A8H2ZP22</accession>
<feature type="compositionally biased region" description="Low complexity" evidence="1">
    <location>
        <begin position="173"/>
        <end position="197"/>
    </location>
</feature>
<sequence length="204" mass="20689">MNTVSKSSGISISVPEVTPGPSNSALRSSKAEESNATPASSITSMISSGALTSSLQSEITPSLLGLLASETTASTFVSGPLPQGIPTKFIISSIEPEITPLSEPNSQAVSIGSLTHSVEPEITPSPSDLQDSETTPSAPAETSDPSETTDPSERTETPEISPPDKTESRQTDTALASPTSTLPATSSTSSTICSASTEGNCSTC</sequence>
<evidence type="ECO:0000256" key="1">
    <source>
        <dbReference type="SAM" id="MobiDB-lite"/>
    </source>
</evidence>
<dbReference type="AlphaFoldDB" id="A0A8H2ZP22"/>
<feature type="compositionally biased region" description="Polar residues" evidence="1">
    <location>
        <begin position="124"/>
        <end position="137"/>
    </location>
</feature>
<evidence type="ECO:0000313" key="3">
    <source>
        <dbReference type="Proteomes" id="UP000624404"/>
    </source>
</evidence>